<dbReference type="GO" id="GO:0016477">
    <property type="term" value="P:cell migration"/>
    <property type="evidence" value="ECO:0007669"/>
    <property type="project" value="TreeGrafter"/>
</dbReference>
<dbReference type="GO" id="GO:0005178">
    <property type="term" value="F:integrin binding"/>
    <property type="evidence" value="ECO:0007669"/>
    <property type="project" value="TreeGrafter"/>
</dbReference>
<gene>
    <name evidence="10" type="ORF">Fcan01_16424</name>
</gene>
<dbReference type="PANTHER" id="PTHR10082">
    <property type="entry name" value="INTEGRIN BETA SUBUNIT"/>
    <property type="match status" value="1"/>
</dbReference>
<dbReference type="GO" id="GO:0033627">
    <property type="term" value="P:cell adhesion mediated by integrin"/>
    <property type="evidence" value="ECO:0007669"/>
    <property type="project" value="TreeGrafter"/>
</dbReference>
<dbReference type="GO" id="GO:0007229">
    <property type="term" value="P:integrin-mediated signaling pathway"/>
    <property type="evidence" value="ECO:0007669"/>
    <property type="project" value="UniProtKB-KW"/>
</dbReference>
<keyword evidence="4 8" id="KW-0401">Integrin</keyword>
<organism evidence="10 11">
    <name type="scientific">Folsomia candida</name>
    <name type="common">Springtail</name>
    <dbReference type="NCBI Taxonomy" id="158441"/>
    <lineage>
        <taxon>Eukaryota</taxon>
        <taxon>Metazoa</taxon>
        <taxon>Ecdysozoa</taxon>
        <taxon>Arthropoda</taxon>
        <taxon>Hexapoda</taxon>
        <taxon>Collembola</taxon>
        <taxon>Entomobryomorpha</taxon>
        <taxon>Isotomoidea</taxon>
        <taxon>Isotomidae</taxon>
        <taxon>Proisotominae</taxon>
        <taxon>Folsomia</taxon>
    </lineage>
</organism>
<keyword evidence="6" id="KW-1015">Disulfide bond</keyword>
<dbReference type="GO" id="GO:0007160">
    <property type="term" value="P:cell-matrix adhesion"/>
    <property type="evidence" value="ECO:0007669"/>
    <property type="project" value="TreeGrafter"/>
</dbReference>
<dbReference type="InterPro" id="IPR004875">
    <property type="entry name" value="DDE_SF_endonuclease_dom"/>
</dbReference>
<name>A0A226DWF8_FOLCA</name>
<evidence type="ECO:0000256" key="1">
    <source>
        <dbReference type="ARBA" id="ARBA00004479"/>
    </source>
</evidence>
<dbReference type="SMART" id="SM00187">
    <property type="entry name" value="INB"/>
    <property type="match status" value="1"/>
</dbReference>
<evidence type="ECO:0000256" key="3">
    <source>
        <dbReference type="ARBA" id="ARBA00022692"/>
    </source>
</evidence>
<feature type="domain" description="Integrin beta subunit VWA" evidence="9">
    <location>
        <begin position="362"/>
        <end position="647"/>
    </location>
</feature>
<dbReference type="GO" id="GO:0008305">
    <property type="term" value="C:integrin complex"/>
    <property type="evidence" value="ECO:0007669"/>
    <property type="project" value="TreeGrafter"/>
</dbReference>
<dbReference type="InterPro" id="IPR015812">
    <property type="entry name" value="Integrin_bsu"/>
</dbReference>
<comment type="similarity">
    <text evidence="2 8">Belongs to the integrin beta chain family.</text>
</comment>
<dbReference type="Gene3D" id="2.60.40.1510">
    <property type="entry name" value="ntegrin, alpha v. Chain A, domain 3"/>
    <property type="match status" value="1"/>
</dbReference>
<dbReference type="SUPFAM" id="SSF53300">
    <property type="entry name" value="vWA-like"/>
    <property type="match status" value="1"/>
</dbReference>
<dbReference type="Proteomes" id="UP000198287">
    <property type="component" value="Unassembled WGS sequence"/>
</dbReference>
<evidence type="ECO:0000256" key="2">
    <source>
        <dbReference type="ARBA" id="ARBA00007449"/>
    </source>
</evidence>
<reference evidence="10 11" key="1">
    <citation type="submission" date="2015-12" db="EMBL/GenBank/DDBJ databases">
        <title>The genome of Folsomia candida.</title>
        <authorList>
            <person name="Faddeeva A."/>
            <person name="Derks M.F."/>
            <person name="Anvar Y."/>
            <person name="Smit S."/>
            <person name="Van Straalen N."/>
            <person name="Roelofs D."/>
        </authorList>
    </citation>
    <scope>NUCLEOTIDE SEQUENCE [LARGE SCALE GENOMIC DNA]</scope>
    <source>
        <strain evidence="10 11">VU population</strain>
        <tissue evidence="10">Whole body</tissue>
    </source>
</reference>
<evidence type="ECO:0000256" key="8">
    <source>
        <dbReference type="RuleBase" id="RU000633"/>
    </source>
</evidence>
<accession>A0A226DWF8</accession>
<dbReference type="OrthoDB" id="410592at2759"/>
<dbReference type="GO" id="GO:0003676">
    <property type="term" value="F:nucleic acid binding"/>
    <property type="evidence" value="ECO:0007669"/>
    <property type="project" value="InterPro"/>
</dbReference>
<comment type="subcellular location">
    <subcellularLocation>
        <location evidence="8">Cell membrane</location>
        <topology evidence="8">Single-pass type I membrane protein</topology>
    </subcellularLocation>
    <subcellularLocation>
        <location evidence="1">Membrane</location>
        <topology evidence="1">Single-pass type I membrane protein</topology>
    </subcellularLocation>
</comment>
<sequence length="821" mass="92449">MATIIKVCESLLELAKLKYPVPDTSLVEDSFNLDQLASEALVLIENLLNPDSSEHVPASENDANSRESGLASSQEWQVEKIGQEEYNLEEMIKIVNFYNNVKTNKLFQTQRRFPKVRSYASISRMKTYVDQNGKKLEKLSKVETFVKERFNHARQSLIHVSEVDLKRWGIIKSKDLSLQFKASSTWIHNFKKKNRIVSRKITKYLTKAEYDNKTNVEEAAYTFVENVNKKLIGVQPDLVLNFDQSGFTYEYSPKRTLSIKGEKDTLGLVVSHNANTHSYTVMPLLSMSGKFIGKLLICLQEPQGYLGPIVKKNLEVPSNIYLVASKSGKLDKTIMKKWITDCVAPYISENKAILIYDSWAGQVDDLTYESLSEQCTRFQIPAKATSIIQPLDKYIFRQYKIFRRKIFEKVVLDSIDIDLHKRQNVKGTPSESQIDALFQVAECTNQIGWRSNARHLLLLLTDAGYHKAGEGLPYNLLPFNRSCALSPTGLYTGELTYDYPSEEDIISIFHSKKITPIFGVTSDSTWEYEYLRQNIPNSAIGILNRDSSNVVNLLINQYNQIEQRTKLERIGGDDGSLNIRYFSSCNGGSLQETNVCDELGPDGTVTFTISINLKDCIGTGGETLVRIEPEGLPTAFQVAFNTISSSCARRVSLSLCIWILFHLGRGCTRASKVCPKAFSPCEPRPLTPPTCVPGDTPCHTRPSNDKLSHQAKMDLVGPCALEDLRFGGAPPGRTLMGHWLVCGPWTLRSSPEPVVSPPARRLFIWMSPFFLICKSPIISVLHWSNLGFTGSQGRMVNWASFPVQVEVFQTDHQSLVFPLLP</sequence>
<evidence type="ECO:0000313" key="10">
    <source>
        <dbReference type="EMBL" id="OXA48526.1"/>
    </source>
</evidence>
<dbReference type="Pfam" id="PF00362">
    <property type="entry name" value="Integrin_beta"/>
    <property type="match status" value="1"/>
</dbReference>
<dbReference type="STRING" id="158441.A0A226DWF8"/>
<evidence type="ECO:0000259" key="9">
    <source>
        <dbReference type="SMART" id="SM00187"/>
    </source>
</evidence>
<dbReference type="PANTHER" id="PTHR10082:SF60">
    <property type="entry name" value="INTEGRIN BETA-PS"/>
    <property type="match status" value="1"/>
</dbReference>
<proteinExistence type="inferred from homology"/>
<keyword evidence="3 8" id="KW-0812">Transmembrane</keyword>
<dbReference type="GO" id="GO:0009986">
    <property type="term" value="C:cell surface"/>
    <property type="evidence" value="ECO:0007669"/>
    <property type="project" value="TreeGrafter"/>
</dbReference>
<protein>
    <recommendedName>
        <fullName evidence="8">Integrin beta</fullName>
    </recommendedName>
</protein>
<comment type="caution">
    <text evidence="10">The sequence shown here is derived from an EMBL/GenBank/DDBJ whole genome shotgun (WGS) entry which is preliminary data.</text>
</comment>
<dbReference type="AlphaFoldDB" id="A0A226DWF8"/>
<keyword evidence="7" id="KW-0325">Glycoprotein</keyword>
<dbReference type="InterPro" id="IPR002369">
    <property type="entry name" value="Integrin_bsu_VWA"/>
</dbReference>
<dbReference type="GO" id="GO:0005925">
    <property type="term" value="C:focal adhesion"/>
    <property type="evidence" value="ECO:0007669"/>
    <property type="project" value="TreeGrafter"/>
</dbReference>
<dbReference type="GO" id="GO:0098609">
    <property type="term" value="P:cell-cell adhesion"/>
    <property type="evidence" value="ECO:0007669"/>
    <property type="project" value="TreeGrafter"/>
</dbReference>
<keyword evidence="8" id="KW-0130">Cell adhesion</keyword>
<evidence type="ECO:0000256" key="7">
    <source>
        <dbReference type="ARBA" id="ARBA00023180"/>
    </source>
</evidence>
<evidence type="ECO:0000256" key="4">
    <source>
        <dbReference type="ARBA" id="ARBA00023037"/>
    </source>
</evidence>
<dbReference type="InterPro" id="IPR036465">
    <property type="entry name" value="vWFA_dom_sf"/>
</dbReference>
<evidence type="ECO:0000256" key="5">
    <source>
        <dbReference type="ARBA" id="ARBA00023136"/>
    </source>
</evidence>
<dbReference type="Gene3D" id="3.40.50.410">
    <property type="entry name" value="von Willebrand factor, type A domain"/>
    <property type="match status" value="1"/>
</dbReference>
<dbReference type="PRINTS" id="PR01186">
    <property type="entry name" value="INTEGRINB"/>
</dbReference>
<keyword evidence="5" id="KW-0472">Membrane</keyword>
<dbReference type="Pfam" id="PF03184">
    <property type="entry name" value="DDE_1"/>
    <property type="match status" value="1"/>
</dbReference>
<keyword evidence="11" id="KW-1185">Reference proteome</keyword>
<evidence type="ECO:0000256" key="6">
    <source>
        <dbReference type="ARBA" id="ARBA00023157"/>
    </source>
</evidence>
<evidence type="ECO:0000313" key="11">
    <source>
        <dbReference type="Proteomes" id="UP000198287"/>
    </source>
</evidence>
<dbReference type="EMBL" id="LNIX01000011">
    <property type="protein sequence ID" value="OXA48526.1"/>
    <property type="molecule type" value="Genomic_DNA"/>
</dbReference>